<dbReference type="CDD" id="cd02316">
    <property type="entry name" value="VcASADH2_like_N"/>
    <property type="match status" value="1"/>
</dbReference>
<keyword evidence="10" id="KW-0220">Diaminopimelate biosynthesis</keyword>
<dbReference type="SUPFAM" id="SSF51735">
    <property type="entry name" value="NAD(P)-binding Rossmann-fold domains"/>
    <property type="match status" value="1"/>
</dbReference>
<dbReference type="Gene3D" id="3.40.50.720">
    <property type="entry name" value="NAD(P)-binding Rossmann-like Domain"/>
    <property type="match status" value="1"/>
</dbReference>
<dbReference type="GO" id="GO:0009086">
    <property type="term" value="P:methionine biosynthetic process"/>
    <property type="evidence" value="ECO:0007669"/>
    <property type="project" value="UniProtKB-UniRule"/>
</dbReference>
<organism evidence="18 19">
    <name type="scientific">candidate division WOR-3 bacterium JGI_Cruoil_03_51_56</name>
    <dbReference type="NCBI Taxonomy" id="1973747"/>
    <lineage>
        <taxon>Bacteria</taxon>
        <taxon>Bacteria division WOR-3</taxon>
    </lineage>
</organism>
<gene>
    <name evidence="18" type="ORF">CH330_00850</name>
</gene>
<dbReference type="Gene3D" id="3.30.360.10">
    <property type="entry name" value="Dihydrodipicolinate Reductase, domain 2"/>
    <property type="match status" value="1"/>
</dbReference>
<dbReference type="NCBIfam" id="TIGR01296">
    <property type="entry name" value="asd_B"/>
    <property type="match status" value="1"/>
</dbReference>
<evidence type="ECO:0000256" key="13">
    <source>
        <dbReference type="ARBA" id="ARBA00023167"/>
    </source>
</evidence>
<comment type="pathway">
    <text evidence="1">Amino-acid biosynthesis; L-methionine biosynthesis via de novo pathway; L-homoserine from L-aspartate: step 2/3.</text>
</comment>
<dbReference type="NCBIfam" id="NF011456">
    <property type="entry name" value="PRK14874.1"/>
    <property type="match status" value="1"/>
</dbReference>
<evidence type="ECO:0000256" key="6">
    <source>
        <dbReference type="ARBA" id="ARBA00013120"/>
    </source>
</evidence>
<evidence type="ECO:0000256" key="15">
    <source>
        <dbReference type="NCBIfam" id="TIGR01296"/>
    </source>
</evidence>
<evidence type="ECO:0000256" key="5">
    <source>
        <dbReference type="ARBA" id="ARBA00011738"/>
    </source>
</evidence>
<dbReference type="Pfam" id="PF01118">
    <property type="entry name" value="Semialdhyde_dh"/>
    <property type="match status" value="1"/>
</dbReference>
<evidence type="ECO:0000256" key="11">
    <source>
        <dbReference type="ARBA" id="ARBA00023002"/>
    </source>
</evidence>
<comment type="subunit">
    <text evidence="5">Homodimer.</text>
</comment>
<feature type="active site" description="Proton acceptor" evidence="16">
    <location>
        <position position="241"/>
    </location>
</feature>
<evidence type="ECO:0000256" key="10">
    <source>
        <dbReference type="ARBA" id="ARBA00022915"/>
    </source>
</evidence>
<keyword evidence="13" id="KW-0486">Methionine biosynthesis</keyword>
<keyword evidence="11" id="KW-0560">Oxidoreductase</keyword>
<evidence type="ECO:0000256" key="4">
    <source>
        <dbReference type="ARBA" id="ARBA00010584"/>
    </source>
</evidence>
<reference evidence="18 19" key="1">
    <citation type="submission" date="2017-07" db="EMBL/GenBank/DDBJ databases">
        <title>Recovery of genomes from metagenomes via a dereplication, aggregation, and scoring strategy.</title>
        <authorList>
            <person name="Sieber C.M."/>
            <person name="Probst A.J."/>
            <person name="Sharrar A."/>
            <person name="Thomas B.C."/>
            <person name="Hess M."/>
            <person name="Tringe S.G."/>
            <person name="Banfield J.F."/>
        </authorList>
    </citation>
    <scope>NUCLEOTIDE SEQUENCE [LARGE SCALE GENOMIC DNA]</scope>
    <source>
        <strain evidence="18">JGI_Cruoil_03_51_56</strain>
    </source>
</reference>
<evidence type="ECO:0000259" key="17">
    <source>
        <dbReference type="SMART" id="SM00859"/>
    </source>
</evidence>
<dbReference type="GO" id="GO:0051287">
    <property type="term" value="F:NAD binding"/>
    <property type="evidence" value="ECO:0007669"/>
    <property type="project" value="InterPro"/>
</dbReference>
<evidence type="ECO:0000256" key="8">
    <source>
        <dbReference type="ARBA" id="ARBA00022697"/>
    </source>
</evidence>
<dbReference type="InterPro" id="IPR036291">
    <property type="entry name" value="NAD(P)-bd_dom_sf"/>
</dbReference>
<protein>
    <recommendedName>
        <fullName evidence="6 15">Aspartate-semialdehyde dehydrogenase</fullName>
        <ecNumber evidence="6 15">1.2.1.11</ecNumber>
    </recommendedName>
</protein>
<dbReference type="InterPro" id="IPR005986">
    <property type="entry name" value="Asp_semialdehyde_DH_beta"/>
</dbReference>
<dbReference type="Pfam" id="PF02774">
    <property type="entry name" value="Semialdhyde_dhC"/>
    <property type="match status" value="1"/>
</dbReference>
<comment type="similarity">
    <text evidence="4">Belongs to the aspartate-semialdehyde dehydrogenase family.</text>
</comment>
<keyword evidence="8" id="KW-0791">Threonine biosynthesis</keyword>
<keyword evidence="7" id="KW-0028">Amino-acid biosynthesis</keyword>
<dbReference type="GO" id="GO:0004073">
    <property type="term" value="F:aspartate-semialdehyde dehydrogenase activity"/>
    <property type="evidence" value="ECO:0007669"/>
    <property type="project" value="UniProtKB-UniRule"/>
</dbReference>
<feature type="domain" description="Semialdehyde dehydrogenase NAD-binding" evidence="17">
    <location>
        <begin position="3"/>
        <end position="117"/>
    </location>
</feature>
<dbReference type="SMART" id="SM00859">
    <property type="entry name" value="Semialdhyde_dh"/>
    <property type="match status" value="1"/>
</dbReference>
<dbReference type="PANTHER" id="PTHR46278">
    <property type="entry name" value="DEHYDROGENASE, PUTATIVE-RELATED"/>
    <property type="match status" value="1"/>
</dbReference>
<evidence type="ECO:0000313" key="18">
    <source>
        <dbReference type="EMBL" id="OYD17098.1"/>
    </source>
</evidence>
<dbReference type="GO" id="GO:0046983">
    <property type="term" value="F:protein dimerization activity"/>
    <property type="evidence" value="ECO:0007669"/>
    <property type="project" value="InterPro"/>
</dbReference>
<evidence type="ECO:0000256" key="2">
    <source>
        <dbReference type="ARBA" id="ARBA00005076"/>
    </source>
</evidence>
<dbReference type="UniPathway" id="UPA00050">
    <property type="reaction ID" value="UER00463"/>
</dbReference>
<dbReference type="SUPFAM" id="SSF55347">
    <property type="entry name" value="Glyceraldehyde-3-phosphate dehydrogenase-like, C-terminal domain"/>
    <property type="match status" value="1"/>
</dbReference>
<dbReference type="InterPro" id="IPR000319">
    <property type="entry name" value="Asp-semialdehyde_DH_CS"/>
</dbReference>
<evidence type="ECO:0000256" key="16">
    <source>
        <dbReference type="PIRSR" id="PIRSR000148-1"/>
    </source>
</evidence>
<dbReference type="EC" id="1.2.1.11" evidence="6 15"/>
<comment type="caution">
    <text evidence="18">The sequence shown here is derived from an EMBL/GenBank/DDBJ whole genome shotgun (WGS) entry which is preliminary data.</text>
</comment>
<evidence type="ECO:0000256" key="14">
    <source>
        <dbReference type="ARBA" id="ARBA00047891"/>
    </source>
</evidence>
<dbReference type="InterPro" id="IPR000534">
    <property type="entry name" value="Semialdehyde_DH_NAD-bd"/>
</dbReference>
<dbReference type="PANTHER" id="PTHR46278:SF2">
    <property type="entry name" value="ASPARTATE-SEMIALDEHYDE DEHYDROGENASE"/>
    <property type="match status" value="1"/>
</dbReference>
<dbReference type="GO" id="GO:0019877">
    <property type="term" value="P:diaminopimelate biosynthetic process"/>
    <property type="evidence" value="ECO:0007669"/>
    <property type="project" value="UniProtKB-KW"/>
</dbReference>
<feature type="active site" description="Acyl-thioester intermediate" evidence="16">
    <location>
        <position position="126"/>
    </location>
</feature>
<keyword evidence="12" id="KW-0457">Lysine biosynthesis</keyword>
<dbReference type="EMBL" id="NOZP01000020">
    <property type="protein sequence ID" value="OYD17098.1"/>
    <property type="molecule type" value="Genomic_DNA"/>
</dbReference>
<dbReference type="PIRSF" id="PIRSF000148">
    <property type="entry name" value="ASA_dh"/>
    <property type="match status" value="1"/>
</dbReference>
<proteinExistence type="inferred from homology"/>
<evidence type="ECO:0000256" key="9">
    <source>
        <dbReference type="ARBA" id="ARBA00022857"/>
    </source>
</evidence>
<dbReference type="GO" id="GO:0050661">
    <property type="term" value="F:NADP binding"/>
    <property type="evidence" value="ECO:0007669"/>
    <property type="project" value="InterPro"/>
</dbReference>
<evidence type="ECO:0000313" key="19">
    <source>
        <dbReference type="Proteomes" id="UP000215559"/>
    </source>
</evidence>
<dbReference type="Proteomes" id="UP000215559">
    <property type="component" value="Unassembled WGS sequence"/>
</dbReference>
<dbReference type="UniPathway" id="UPA00034">
    <property type="reaction ID" value="UER00016"/>
</dbReference>
<dbReference type="AlphaFoldDB" id="A0A235BXM2"/>
<evidence type="ECO:0000256" key="12">
    <source>
        <dbReference type="ARBA" id="ARBA00023154"/>
    </source>
</evidence>
<evidence type="ECO:0000256" key="1">
    <source>
        <dbReference type="ARBA" id="ARBA00005021"/>
    </source>
</evidence>
<comment type="catalytic activity">
    <reaction evidence="14">
        <text>L-aspartate 4-semialdehyde + phosphate + NADP(+) = 4-phospho-L-aspartate + NADPH + H(+)</text>
        <dbReference type="Rhea" id="RHEA:24284"/>
        <dbReference type="ChEBI" id="CHEBI:15378"/>
        <dbReference type="ChEBI" id="CHEBI:43474"/>
        <dbReference type="ChEBI" id="CHEBI:57535"/>
        <dbReference type="ChEBI" id="CHEBI:57783"/>
        <dbReference type="ChEBI" id="CHEBI:58349"/>
        <dbReference type="ChEBI" id="CHEBI:537519"/>
        <dbReference type="EC" id="1.2.1.11"/>
    </reaction>
</comment>
<accession>A0A235BXM2</accession>
<dbReference type="GO" id="GO:0009089">
    <property type="term" value="P:lysine biosynthetic process via diaminopimelate"/>
    <property type="evidence" value="ECO:0007669"/>
    <property type="project" value="UniProtKB-UniRule"/>
</dbReference>
<comment type="pathway">
    <text evidence="2">Amino-acid biosynthesis; L-lysine biosynthesis via DAP pathway; (S)-tetrahydrodipicolinate from L-aspartate: step 2/4.</text>
</comment>
<evidence type="ECO:0000256" key="3">
    <source>
        <dbReference type="ARBA" id="ARBA00005097"/>
    </source>
</evidence>
<dbReference type="GO" id="GO:0009097">
    <property type="term" value="P:isoleucine biosynthetic process"/>
    <property type="evidence" value="ECO:0007669"/>
    <property type="project" value="UniProtKB-UniRule"/>
</dbReference>
<comment type="pathway">
    <text evidence="3">Amino-acid biosynthesis; L-threonine biosynthesis; L-threonine from L-aspartate: step 2/5.</text>
</comment>
<keyword evidence="9" id="KW-0521">NADP</keyword>
<name>A0A235BXM2_UNCW3</name>
<dbReference type="UniPathway" id="UPA00051">
    <property type="reaction ID" value="UER00464"/>
</dbReference>
<dbReference type="PROSITE" id="PS01103">
    <property type="entry name" value="ASD"/>
    <property type="match status" value="1"/>
</dbReference>
<evidence type="ECO:0000256" key="7">
    <source>
        <dbReference type="ARBA" id="ARBA00022605"/>
    </source>
</evidence>
<dbReference type="GO" id="GO:0009088">
    <property type="term" value="P:threonine biosynthetic process"/>
    <property type="evidence" value="ECO:0007669"/>
    <property type="project" value="UniProtKB-UniRule"/>
</dbReference>
<sequence length="331" mass="36608">MKKIGIAGATGLVGETLIRAIESSPHKIDELRLFASSRSAGKKINFRGNLLEIRELDPKEFTGLDLAFFCLEPELAKRFVPEAARFCPVIDKSSYFRLKKNIPLIVPEVNPEALKGHKHIIANPNCTTIPFVVAIAPLHRKFVLDAVWVATYQSVSGAGRDALEQFQYETEFLAMGQKPDIKASPFGHQVVDNLIPQIGPFDSDGNSAEELKLVHESKKILNLPELKLNVTCVRVPVTIGHSLAVACRFKKPVKPKQAEELLKKAKGVHLTKGDSFITPAQCRNNKAVFVSRIRQGAAPDELLLWIVTDNLYKGAAFNALQIAEIISKEEK</sequence>
<dbReference type="InterPro" id="IPR012280">
    <property type="entry name" value="Semialdhyde_DH_dimer_dom"/>
</dbReference>